<reference evidence="1" key="1">
    <citation type="submission" date="2021-06" db="EMBL/GenBank/DDBJ databases">
        <authorList>
            <person name="Kallberg Y."/>
            <person name="Tangrot J."/>
            <person name="Rosling A."/>
        </authorList>
    </citation>
    <scope>NUCLEOTIDE SEQUENCE</scope>
    <source>
        <strain evidence="1">MA461A</strain>
    </source>
</reference>
<dbReference type="Proteomes" id="UP000789920">
    <property type="component" value="Unassembled WGS sequence"/>
</dbReference>
<gene>
    <name evidence="1" type="ORF">RPERSI_LOCUS11255</name>
</gene>
<evidence type="ECO:0000313" key="1">
    <source>
        <dbReference type="EMBL" id="CAG8720399.1"/>
    </source>
</evidence>
<feature type="non-terminal residue" evidence="1">
    <location>
        <position position="1"/>
    </location>
</feature>
<sequence>DIGACSCPIGMSSAPCKHQGAVSVKFHLSIVNFFPSLTPDDCMTYAYIALGDQETLHMEMEISSNSLIIENKETEKFDSSEFTSLLVVNSDYQNGGSTLHATLNKFKDRYIAARTKSISRLSSFLYDINRDLDPMVHAKSDSRIRVQVESIRRRKTEMVTASKNKAKETLDPQNIPVRKKKKNGKKA</sequence>
<keyword evidence="2" id="KW-1185">Reference proteome</keyword>
<accession>A0ACA9PRR6</accession>
<organism evidence="1 2">
    <name type="scientific">Racocetra persica</name>
    <dbReference type="NCBI Taxonomy" id="160502"/>
    <lineage>
        <taxon>Eukaryota</taxon>
        <taxon>Fungi</taxon>
        <taxon>Fungi incertae sedis</taxon>
        <taxon>Mucoromycota</taxon>
        <taxon>Glomeromycotina</taxon>
        <taxon>Glomeromycetes</taxon>
        <taxon>Diversisporales</taxon>
        <taxon>Gigasporaceae</taxon>
        <taxon>Racocetra</taxon>
    </lineage>
</organism>
<evidence type="ECO:0000313" key="2">
    <source>
        <dbReference type="Proteomes" id="UP000789920"/>
    </source>
</evidence>
<comment type="caution">
    <text evidence="1">The sequence shown here is derived from an EMBL/GenBank/DDBJ whole genome shotgun (WGS) entry which is preliminary data.</text>
</comment>
<dbReference type="EMBL" id="CAJVQC010022968">
    <property type="protein sequence ID" value="CAG8720399.1"/>
    <property type="molecule type" value="Genomic_DNA"/>
</dbReference>
<protein>
    <submittedName>
        <fullName evidence="1">29658_t:CDS:1</fullName>
    </submittedName>
</protein>
<proteinExistence type="predicted"/>
<name>A0ACA9PRR6_9GLOM</name>